<evidence type="ECO:0000259" key="4">
    <source>
        <dbReference type="Pfam" id="PF01420"/>
    </source>
</evidence>
<comment type="caution">
    <text evidence="5">The sequence shown here is derived from an EMBL/GenBank/DDBJ whole genome shotgun (WGS) entry which is preliminary data.</text>
</comment>
<dbReference type="PANTHER" id="PTHR30408">
    <property type="entry name" value="TYPE-1 RESTRICTION ENZYME ECOKI SPECIFICITY PROTEIN"/>
    <property type="match status" value="1"/>
</dbReference>
<dbReference type="CDD" id="cd17243">
    <property type="entry name" value="RMtype1_S_AchA6I-TRD2-CR2_like"/>
    <property type="match status" value="1"/>
</dbReference>
<keyword evidence="2" id="KW-0680">Restriction system</keyword>
<dbReference type="SUPFAM" id="SSF116734">
    <property type="entry name" value="DNA methylase specificity domain"/>
    <property type="match status" value="2"/>
</dbReference>
<dbReference type="REBASE" id="203502">
    <property type="entry name" value="S.Oli11336ORF214320P"/>
</dbReference>
<feature type="domain" description="Type I restriction modification DNA specificity" evidence="4">
    <location>
        <begin position="230"/>
        <end position="376"/>
    </location>
</feature>
<dbReference type="InterPro" id="IPR000055">
    <property type="entry name" value="Restrct_endonuc_typeI_TRD"/>
</dbReference>
<accession>A0A1T1H8M3</accession>
<sequence>MNNFNPVQLNKIADFNPSESLPVGNIAKKVPMNMLKEFQRKISGYELAEYKSGPKFRNNDTLVAKITPCLENGKTAYVDILSDGEVAFGSSEYIVLRAKEKTFPEFLYYLAISPAFRARAISCMEGTSGRKRVNEGVLKLYELPIPCFEKQIKIANVLSALDKKIELNNRINTELEAMAKTLYDYWFVQFDFPISKEQAATMGKPELEGKPYKTSGGKMVYNPTLKREIPEGWEARNVLSIADLLGGGTPTKTKPEYWNGTIPFFTPSDSDKNIFSVATEDYITDEGLKKSSTRLFERHTVFITARGSVGRLALNAVPMAMNQSCYALKAREGVSYTFLFFLTKELIHHLEVKASGSVFNSIVSNDIEFTNLALPKERLLIDKFAAIAEPAFEKIEAATKESKQLSALRDWLLPMLMNGQVTVS</sequence>
<dbReference type="CDD" id="cd17260">
    <property type="entry name" value="RMtype1_S_EcoEI-TRD1-CR1_like"/>
    <property type="match status" value="1"/>
</dbReference>
<dbReference type="GO" id="GO:0009307">
    <property type="term" value="P:DNA restriction-modification system"/>
    <property type="evidence" value="ECO:0007669"/>
    <property type="project" value="UniProtKB-KW"/>
</dbReference>
<reference evidence="5" key="1">
    <citation type="submission" date="2017-02" db="EMBL/GenBank/DDBJ databases">
        <title>Draft Genome Sequence of the Salt Water Bacterium Oceanospirillum linum ATCC 11336.</title>
        <authorList>
            <person name="Trachtenberg A.M."/>
            <person name="Carney J.G."/>
            <person name="Linnane J.D."/>
            <person name="Rheaume B.A."/>
            <person name="Pitts N.L."/>
            <person name="Mykles D.L."/>
            <person name="Maclea K.S."/>
        </authorList>
    </citation>
    <scope>NUCLEOTIDE SEQUENCE [LARGE SCALE GENOMIC DNA]</scope>
    <source>
        <strain evidence="5">ATCC 11336</strain>
    </source>
</reference>
<organism evidence="5 6">
    <name type="scientific">Oceanospirillum linum</name>
    <dbReference type="NCBI Taxonomy" id="966"/>
    <lineage>
        <taxon>Bacteria</taxon>
        <taxon>Pseudomonadati</taxon>
        <taxon>Pseudomonadota</taxon>
        <taxon>Gammaproteobacteria</taxon>
        <taxon>Oceanospirillales</taxon>
        <taxon>Oceanospirillaceae</taxon>
        <taxon>Oceanospirillum</taxon>
    </lineage>
</organism>
<dbReference type="GO" id="GO:0003677">
    <property type="term" value="F:DNA binding"/>
    <property type="evidence" value="ECO:0007669"/>
    <property type="project" value="UniProtKB-KW"/>
</dbReference>
<evidence type="ECO:0000256" key="2">
    <source>
        <dbReference type="ARBA" id="ARBA00022747"/>
    </source>
</evidence>
<dbReference type="EMBL" id="MTSD02000008">
    <property type="protein sequence ID" value="OOV86155.1"/>
    <property type="molecule type" value="Genomic_DNA"/>
</dbReference>
<comment type="similarity">
    <text evidence="1">Belongs to the type-I restriction system S methylase family.</text>
</comment>
<dbReference type="InterPro" id="IPR052021">
    <property type="entry name" value="Type-I_RS_S_subunit"/>
</dbReference>
<proteinExistence type="inferred from homology"/>
<dbReference type="Gene3D" id="3.90.220.20">
    <property type="entry name" value="DNA methylase specificity domains"/>
    <property type="match status" value="2"/>
</dbReference>
<protein>
    <recommendedName>
        <fullName evidence="4">Type I restriction modification DNA specificity domain-containing protein</fullName>
    </recommendedName>
</protein>
<dbReference type="PANTHER" id="PTHR30408:SF13">
    <property type="entry name" value="TYPE I RESTRICTION ENZYME HINDI SPECIFICITY SUBUNIT"/>
    <property type="match status" value="1"/>
</dbReference>
<dbReference type="InterPro" id="IPR044946">
    <property type="entry name" value="Restrct_endonuc_typeI_TRD_sf"/>
</dbReference>
<gene>
    <name evidence="5" type="ORF">BTA35_0214325</name>
</gene>
<evidence type="ECO:0000256" key="1">
    <source>
        <dbReference type="ARBA" id="ARBA00010923"/>
    </source>
</evidence>
<feature type="domain" description="Type I restriction modification DNA specificity" evidence="4">
    <location>
        <begin position="44"/>
        <end position="177"/>
    </location>
</feature>
<dbReference type="Proteomes" id="UP000190064">
    <property type="component" value="Unassembled WGS sequence"/>
</dbReference>
<name>A0A1T1H8M3_OCELI</name>
<dbReference type="STRING" id="966.BTA35_0214325"/>
<dbReference type="RefSeq" id="WP_078320503.1">
    <property type="nucleotide sequence ID" value="NZ_FXTS01000009.1"/>
</dbReference>
<dbReference type="Pfam" id="PF01420">
    <property type="entry name" value="Methylase_S"/>
    <property type="match status" value="2"/>
</dbReference>
<evidence type="ECO:0000256" key="3">
    <source>
        <dbReference type="ARBA" id="ARBA00023125"/>
    </source>
</evidence>
<keyword evidence="3" id="KW-0238">DNA-binding</keyword>
<evidence type="ECO:0000313" key="5">
    <source>
        <dbReference type="EMBL" id="OOV86155.1"/>
    </source>
</evidence>
<evidence type="ECO:0000313" key="6">
    <source>
        <dbReference type="Proteomes" id="UP000190064"/>
    </source>
</evidence>
<keyword evidence="6" id="KW-1185">Reference proteome</keyword>
<dbReference type="AlphaFoldDB" id="A0A1T1H8M3"/>